<dbReference type="Proteomes" id="UP000050761">
    <property type="component" value="Unassembled WGS sequence"/>
</dbReference>
<evidence type="ECO:0000256" key="1">
    <source>
        <dbReference type="SAM" id="Phobius"/>
    </source>
</evidence>
<name>A0A183GNQ5_HELPZ</name>
<accession>A0A3P8HLV7</accession>
<dbReference type="WBParaSite" id="HPBE_0002432501-mRNA-1">
    <property type="protein sequence ID" value="HPBE_0002432501-mRNA-1"/>
    <property type="gene ID" value="HPBE_0002432501"/>
</dbReference>
<dbReference type="AlphaFoldDB" id="A0A183GNQ5"/>
<dbReference type="EMBL" id="UZAH01036195">
    <property type="protein sequence ID" value="VDP44386.1"/>
    <property type="molecule type" value="Genomic_DNA"/>
</dbReference>
<evidence type="ECO:0000313" key="3">
    <source>
        <dbReference type="Proteomes" id="UP000050761"/>
    </source>
</evidence>
<feature type="transmembrane region" description="Helical" evidence="1">
    <location>
        <begin position="111"/>
        <end position="135"/>
    </location>
</feature>
<reference evidence="4" key="2">
    <citation type="submission" date="2019-09" db="UniProtKB">
        <authorList>
            <consortium name="WormBaseParasite"/>
        </authorList>
    </citation>
    <scope>IDENTIFICATION</scope>
</reference>
<evidence type="ECO:0000313" key="4">
    <source>
        <dbReference type="WBParaSite" id="HPBE_0002432501-mRNA-1"/>
    </source>
</evidence>
<evidence type="ECO:0000313" key="2">
    <source>
        <dbReference type="EMBL" id="VDP44386.1"/>
    </source>
</evidence>
<keyword evidence="1" id="KW-0472">Membrane</keyword>
<gene>
    <name evidence="2" type="ORF">HPBE_LOCUS24325</name>
</gene>
<feature type="transmembrane region" description="Helical" evidence="1">
    <location>
        <begin position="70"/>
        <end position="91"/>
    </location>
</feature>
<reference evidence="2 3" key="1">
    <citation type="submission" date="2018-11" db="EMBL/GenBank/DDBJ databases">
        <authorList>
            <consortium name="Pathogen Informatics"/>
        </authorList>
    </citation>
    <scope>NUCLEOTIDE SEQUENCE [LARGE SCALE GENOMIC DNA]</scope>
</reference>
<protein>
    <submittedName>
        <fullName evidence="4">G_PROTEIN_RECEP_F1_2 domain-containing protein</fullName>
    </submittedName>
</protein>
<organism evidence="3 4">
    <name type="scientific">Heligmosomoides polygyrus</name>
    <name type="common">Parasitic roundworm</name>
    <dbReference type="NCBI Taxonomy" id="6339"/>
    <lineage>
        <taxon>Eukaryota</taxon>
        <taxon>Metazoa</taxon>
        <taxon>Ecdysozoa</taxon>
        <taxon>Nematoda</taxon>
        <taxon>Chromadorea</taxon>
        <taxon>Rhabditida</taxon>
        <taxon>Rhabditina</taxon>
        <taxon>Rhabditomorpha</taxon>
        <taxon>Strongyloidea</taxon>
        <taxon>Heligmosomidae</taxon>
        <taxon>Heligmosomoides</taxon>
    </lineage>
</organism>
<sequence length="189" mass="21834">MLFYGLCDIFVVALKVFYSFDALQHPVAVAVDTMFTHTYAMIMPLQSCCLVERLAATLLFHSYEKTENGLCLVFLPMIIFDTLISLLDIVTRYLEYDYVFQPERCGTESNYLIIYIAIVTVATSLELTESTLILCKYPNTVRILFKCKARTGKNGDPRGTHFAYVQSFLRRIRRVHFKLKQQSLTLRNN</sequence>
<keyword evidence="1" id="KW-1133">Transmembrane helix</keyword>
<proteinExistence type="predicted"/>
<accession>A0A183GNQ5</accession>
<keyword evidence="1" id="KW-0812">Transmembrane</keyword>
<keyword evidence="3" id="KW-1185">Reference proteome</keyword>
<dbReference type="OrthoDB" id="5820709at2759"/>